<protein>
    <submittedName>
        <fullName evidence="2">Uncharacterized protein</fullName>
    </submittedName>
</protein>
<accession>A0ABT0UXY5</accession>
<keyword evidence="3" id="KW-1185">Reference proteome</keyword>
<feature type="compositionally biased region" description="Low complexity" evidence="1">
    <location>
        <begin position="46"/>
        <end position="55"/>
    </location>
</feature>
<reference evidence="2" key="1">
    <citation type="submission" date="2022-06" db="EMBL/GenBank/DDBJ databases">
        <title>Genome public.</title>
        <authorList>
            <person name="Sun Q."/>
        </authorList>
    </citation>
    <scope>NUCLEOTIDE SEQUENCE</scope>
    <source>
        <strain evidence="2">CWNU-1</strain>
    </source>
</reference>
<evidence type="ECO:0000313" key="3">
    <source>
        <dbReference type="Proteomes" id="UP001431429"/>
    </source>
</evidence>
<gene>
    <name evidence="2" type="ORF">NBG84_31770</name>
</gene>
<feature type="region of interest" description="Disordered" evidence="1">
    <location>
        <begin position="38"/>
        <end position="96"/>
    </location>
</feature>
<dbReference type="Proteomes" id="UP001431429">
    <property type="component" value="Unassembled WGS sequence"/>
</dbReference>
<evidence type="ECO:0000256" key="1">
    <source>
        <dbReference type="SAM" id="MobiDB-lite"/>
    </source>
</evidence>
<dbReference type="RefSeq" id="WP_250923137.1">
    <property type="nucleotide sequence ID" value="NZ_JAMQAW010000051.1"/>
</dbReference>
<sequence>MVAFLPDWMEIPLLCLVLLIFAVRWAIWIKDRIEQRRMASGGGSASGHPLAAAPGTRGSGADHPGAQAPSRPEQGPSGADFPGSYAPQRDAESGQR</sequence>
<proteinExistence type="predicted"/>
<dbReference type="EMBL" id="JAMQAW010000051">
    <property type="protein sequence ID" value="MCM2392814.1"/>
    <property type="molecule type" value="Genomic_DNA"/>
</dbReference>
<comment type="caution">
    <text evidence="2">The sequence shown here is derived from an EMBL/GenBank/DDBJ whole genome shotgun (WGS) entry which is preliminary data.</text>
</comment>
<name>A0ABT0UXY5_9ACTN</name>
<organism evidence="2 3">
    <name type="scientific">Streptomyces albipurpureus</name>
    <dbReference type="NCBI Taxonomy" id="2897419"/>
    <lineage>
        <taxon>Bacteria</taxon>
        <taxon>Bacillati</taxon>
        <taxon>Actinomycetota</taxon>
        <taxon>Actinomycetes</taxon>
        <taxon>Kitasatosporales</taxon>
        <taxon>Streptomycetaceae</taxon>
        <taxon>Streptomyces</taxon>
    </lineage>
</organism>
<evidence type="ECO:0000313" key="2">
    <source>
        <dbReference type="EMBL" id="MCM2392814.1"/>
    </source>
</evidence>